<proteinExistence type="predicted"/>
<protein>
    <submittedName>
        <fullName evidence="2">Uncharacterized protein</fullName>
    </submittedName>
</protein>
<feature type="region of interest" description="Disordered" evidence="1">
    <location>
        <begin position="69"/>
        <end position="154"/>
    </location>
</feature>
<dbReference type="AlphaFoldDB" id="A0A9N7Z1L8"/>
<name>A0A9N7Z1L8_PLEPL</name>
<sequence>MSSGKLQILGSVLGDHPARGRRSMLGESTQRWMSQISFSINMSAEIKISPGPQTLLSLRRLNLHLLGIERGEHHRRRDSSTQSPRVPASDKWDKWAPVPEEAVHQHTQACRPSREANDPVSGTILVSGASRPRPRRSAGTSSSSWFVSKPKTEQ</sequence>
<accession>A0A9N7Z1L8</accession>
<feature type="compositionally biased region" description="Low complexity" evidence="1">
    <location>
        <begin position="127"/>
        <end position="144"/>
    </location>
</feature>
<evidence type="ECO:0000256" key="1">
    <source>
        <dbReference type="SAM" id="MobiDB-lite"/>
    </source>
</evidence>
<dbReference type="Proteomes" id="UP001153269">
    <property type="component" value="Unassembled WGS sequence"/>
</dbReference>
<reference evidence="2" key="1">
    <citation type="submission" date="2020-03" db="EMBL/GenBank/DDBJ databases">
        <authorList>
            <person name="Weist P."/>
        </authorList>
    </citation>
    <scope>NUCLEOTIDE SEQUENCE</scope>
</reference>
<organism evidence="2 3">
    <name type="scientific">Pleuronectes platessa</name>
    <name type="common">European plaice</name>
    <dbReference type="NCBI Taxonomy" id="8262"/>
    <lineage>
        <taxon>Eukaryota</taxon>
        <taxon>Metazoa</taxon>
        <taxon>Chordata</taxon>
        <taxon>Craniata</taxon>
        <taxon>Vertebrata</taxon>
        <taxon>Euteleostomi</taxon>
        <taxon>Actinopterygii</taxon>
        <taxon>Neopterygii</taxon>
        <taxon>Teleostei</taxon>
        <taxon>Neoteleostei</taxon>
        <taxon>Acanthomorphata</taxon>
        <taxon>Carangaria</taxon>
        <taxon>Pleuronectiformes</taxon>
        <taxon>Pleuronectoidei</taxon>
        <taxon>Pleuronectidae</taxon>
        <taxon>Pleuronectes</taxon>
    </lineage>
</organism>
<keyword evidence="3" id="KW-1185">Reference proteome</keyword>
<gene>
    <name evidence="2" type="ORF">PLEPLA_LOCUS35635</name>
</gene>
<evidence type="ECO:0000313" key="3">
    <source>
        <dbReference type="Proteomes" id="UP001153269"/>
    </source>
</evidence>
<evidence type="ECO:0000313" key="2">
    <source>
        <dbReference type="EMBL" id="CAB1447970.1"/>
    </source>
</evidence>
<comment type="caution">
    <text evidence="2">The sequence shown here is derived from an EMBL/GenBank/DDBJ whole genome shotgun (WGS) entry which is preliminary data.</text>
</comment>
<dbReference type="EMBL" id="CADEAL010003961">
    <property type="protein sequence ID" value="CAB1447970.1"/>
    <property type="molecule type" value="Genomic_DNA"/>
</dbReference>